<name>G2YDI5_BOTF4</name>
<evidence type="ECO:0000313" key="2">
    <source>
        <dbReference type="Proteomes" id="UP000008177"/>
    </source>
</evidence>
<organism evidence="1 2">
    <name type="scientific">Botryotinia fuckeliana (strain T4)</name>
    <name type="common">Noble rot fungus</name>
    <name type="synonym">Botrytis cinerea</name>
    <dbReference type="NCBI Taxonomy" id="999810"/>
    <lineage>
        <taxon>Eukaryota</taxon>
        <taxon>Fungi</taxon>
        <taxon>Dikarya</taxon>
        <taxon>Ascomycota</taxon>
        <taxon>Pezizomycotina</taxon>
        <taxon>Leotiomycetes</taxon>
        <taxon>Helotiales</taxon>
        <taxon>Sclerotiniaceae</taxon>
        <taxon>Botrytis</taxon>
    </lineage>
</organism>
<dbReference type="InParanoid" id="G2YDI5"/>
<protein>
    <submittedName>
        <fullName evidence="1">Uncharacterized protein</fullName>
    </submittedName>
</protein>
<dbReference type="Proteomes" id="UP000008177">
    <property type="component" value="Unplaced contigs"/>
</dbReference>
<dbReference type="HOGENOM" id="CLU_1147029_0_0_1"/>
<reference evidence="2" key="1">
    <citation type="journal article" date="2011" name="PLoS Genet.">
        <title>Genomic analysis of the necrotrophic fungal pathogens Sclerotinia sclerotiorum and Botrytis cinerea.</title>
        <authorList>
            <person name="Amselem J."/>
            <person name="Cuomo C.A."/>
            <person name="van Kan J.A."/>
            <person name="Viaud M."/>
            <person name="Benito E.P."/>
            <person name="Couloux A."/>
            <person name="Coutinho P.M."/>
            <person name="de Vries R.P."/>
            <person name="Dyer P.S."/>
            <person name="Fillinger S."/>
            <person name="Fournier E."/>
            <person name="Gout L."/>
            <person name="Hahn M."/>
            <person name="Kohn L."/>
            <person name="Lapalu N."/>
            <person name="Plummer K.M."/>
            <person name="Pradier J.M."/>
            <person name="Quevillon E."/>
            <person name="Sharon A."/>
            <person name="Simon A."/>
            <person name="ten Have A."/>
            <person name="Tudzynski B."/>
            <person name="Tudzynski P."/>
            <person name="Wincker P."/>
            <person name="Andrew M."/>
            <person name="Anthouard V."/>
            <person name="Beever R.E."/>
            <person name="Beffa R."/>
            <person name="Benoit I."/>
            <person name="Bouzid O."/>
            <person name="Brault B."/>
            <person name="Chen Z."/>
            <person name="Choquer M."/>
            <person name="Collemare J."/>
            <person name="Cotton P."/>
            <person name="Danchin E.G."/>
            <person name="Da Silva C."/>
            <person name="Gautier A."/>
            <person name="Giraud C."/>
            <person name="Giraud T."/>
            <person name="Gonzalez C."/>
            <person name="Grossetete S."/>
            <person name="Guldener U."/>
            <person name="Henrissat B."/>
            <person name="Howlett B.J."/>
            <person name="Kodira C."/>
            <person name="Kretschmer M."/>
            <person name="Lappartient A."/>
            <person name="Leroch M."/>
            <person name="Levis C."/>
            <person name="Mauceli E."/>
            <person name="Neuveglise C."/>
            <person name="Oeser B."/>
            <person name="Pearson M."/>
            <person name="Poulain J."/>
            <person name="Poussereau N."/>
            <person name="Quesneville H."/>
            <person name="Rascle C."/>
            <person name="Schumacher J."/>
            <person name="Segurens B."/>
            <person name="Sexton A."/>
            <person name="Silva E."/>
            <person name="Sirven C."/>
            <person name="Soanes D.M."/>
            <person name="Talbot N.J."/>
            <person name="Templeton M."/>
            <person name="Yandava C."/>
            <person name="Yarden O."/>
            <person name="Zeng Q."/>
            <person name="Rollins J.A."/>
            <person name="Lebrun M.H."/>
            <person name="Dickman M."/>
        </authorList>
    </citation>
    <scope>NUCLEOTIDE SEQUENCE [LARGE SCALE GENOMIC DNA]</scope>
    <source>
        <strain evidence="2">T4</strain>
    </source>
</reference>
<evidence type="ECO:0000313" key="1">
    <source>
        <dbReference type="EMBL" id="CCD49833.1"/>
    </source>
</evidence>
<accession>G2YDI5</accession>
<dbReference type="AlphaFoldDB" id="G2YDI5"/>
<dbReference type="EMBL" id="FQ790321">
    <property type="protein sequence ID" value="CCD49833.1"/>
    <property type="molecule type" value="Genomic_DNA"/>
</dbReference>
<proteinExistence type="predicted"/>
<gene>
    <name evidence="1" type="ORF">BofuT4_P095410.1</name>
</gene>
<sequence length="242" mass="27175">MALRYEHLPGQDASELLSNTLIGDIQSFHIPQVCGWPCGEDAVKIVVRAAWSVKTVDHHDNDEYLIVLGEERKGGESLKSGFNKVGLDFSVRHKACWWLDRRWDTYQKCARIFGLPQTNQAISAVISNLLLKSGIQGNKYGTERIDLIAKNSDETRIPDGPFERNFNFLIEATIKTYPCGTIREESQSADMSCPVFSAPLPFRPGQYWKIISRSTSSACHSGTGLARLGTRFGTERTRKHEL</sequence>